<keyword evidence="3" id="KW-0560">Oxidoreductase</keyword>
<gene>
    <name evidence="5" type="ORF">PG993_007035</name>
</gene>
<evidence type="ECO:0000259" key="4">
    <source>
        <dbReference type="SMART" id="SM00829"/>
    </source>
</evidence>
<accession>A0ABR1SWB7</accession>
<evidence type="ECO:0000313" key="5">
    <source>
        <dbReference type="EMBL" id="KAK8038624.1"/>
    </source>
</evidence>
<dbReference type="CDD" id="cd08249">
    <property type="entry name" value="enoyl_reductase_like"/>
    <property type="match status" value="1"/>
</dbReference>
<dbReference type="PANTHER" id="PTHR45348">
    <property type="entry name" value="HYPOTHETICAL OXIDOREDUCTASE (EUROFUNG)"/>
    <property type="match status" value="1"/>
</dbReference>
<evidence type="ECO:0000313" key="6">
    <source>
        <dbReference type="Proteomes" id="UP001444661"/>
    </source>
</evidence>
<dbReference type="SUPFAM" id="SSF51735">
    <property type="entry name" value="NAD(P)-binding Rossmann-fold domains"/>
    <property type="match status" value="1"/>
</dbReference>
<name>A0ABR1SWB7_9PEZI</name>
<dbReference type="InterPro" id="IPR013154">
    <property type="entry name" value="ADH-like_N"/>
</dbReference>
<dbReference type="InterPro" id="IPR011032">
    <property type="entry name" value="GroES-like_sf"/>
</dbReference>
<evidence type="ECO:0000256" key="3">
    <source>
        <dbReference type="ARBA" id="ARBA00023002"/>
    </source>
</evidence>
<dbReference type="PANTHER" id="PTHR45348:SF6">
    <property type="entry name" value="TRANS-ENOYL REDUCTASE APDC"/>
    <property type="match status" value="1"/>
</dbReference>
<dbReference type="SMART" id="SM00829">
    <property type="entry name" value="PKS_ER"/>
    <property type="match status" value="1"/>
</dbReference>
<dbReference type="Gene3D" id="3.90.180.10">
    <property type="entry name" value="Medium-chain alcohol dehydrogenases, catalytic domain"/>
    <property type="match status" value="1"/>
</dbReference>
<comment type="caution">
    <text evidence="5">The sequence shown here is derived from an EMBL/GenBank/DDBJ whole genome shotgun (WGS) entry which is preliminary data.</text>
</comment>
<dbReference type="Gene3D" id="3.40.50.720">
    <property type="entry name" value="NAD(P)-binding Rossmann-like Domain"/>
    <property type="match status" value="1"/>
</dbReference>
<dbReference type="Pfam" id="PF08240">
    <property type="entry name" value="ADH_N"/>
    <property type="match status" value="1"/>
</dbReference>
<dbReference type="SUPFAM" id="SSF50129">
    <property type="entry name" value="GroES-like"/>
    <property type="match status" value="1"/>
</dbReference>
<keyword evidence="6" id="KW-1185">Reference proteome</keyword>
<proteinExistence type="inferred from homology"/>
<feature type="domain" description="Enoyl reductase (ER)" evidence="4">
    <location>
        <begin position="1"/>
        <end position="251"/>
    </location>
</feature>
<sequence>MVKTVAVALNPADYKMGAAFPTPGAIIGMDFSGVIAQIHPATETGLQIGDRVCGVVHGSNPGDPTNGAFAEYIRARADLLLRVPQSLSMEQAATLGVGLMTNALSLWAEDALALESVPATPETPAERPLPVLVYGGSTATGTLATQLLRLSGLDPVVTCSPRNFDLAGARGVDVSSGGAIDYVRPDALDEIKRRTARGGGKLKHALDCIADPASVAHCYAALGRTGGRYVSLEMVPEALRTRRAVQHRAVLCYEGFGEHVPLSKGYGISADAEKLALAVKYFSVFQRLLDQGEAVAAPDTEVGGRPGGCSERAGAAQIGIRFGKEIGGYTMKLSRRGL</sequence>
<reference evidence="5 6" key="1">
    <citation type="submission" date="2023-01" db="EMBL/GenBank/DDBJ databases">
        <title>Analysis of 21 Apiospora genomes using comparative genomics revels a genus with tremendous synthesis potential of carbohydrate active enzymes and secondary metabolites.</title>
        <authorList>
            <person name="Sorensen T."/>
        </authorList>
    </citation>
    <scope>NUCLEOTIDE SEQUENCE [LARGE SCALE GENOMIC DNA]</scope>
    <source>
        <strain evidence="5 6">CBS 33761</strain>
    </source>
</reference>
<dbReference type="Proteomes" id="UP001444661">
    <property type="component" value="Unassembled WGS sequence"/>
</dbReference>
<dbReference type="InterPro" id="IPR036291">
    <property type="entry name" value="NAD(P)-bd_dom_sf"/>
</dbReference>
<evidence type="ECO:0000256" key="2">
    <source>
        <dbReference type="ARBA" id="ARBA00022857"/>
    </source>
</evidence>
<dbReference type="EMBL" id="JAQQWK010000006">
    <property type="protein sequence ID" value="KAK8038624.1"/>
    <property type="molecule type" value="Genomic_DNA"/>
</dbReference>
<comment type="similarity">
    <text evidence="1">Belongs to the zinc-containing alcohol dehydrogenase family.</text>
</comment>
<organism evidence="5 6">
    <name type="scientific">Apiospora rasikravindrae</name>
    <dbReference type="NCBI Taxonomy" id="990691"/>
    <lineage>
        <taxon>Eukaryota</taxon>
        <taxon>Fungi</taxon>
        <taxon>Dikarya</taxon>
        <taxon>Ascomycota</taxon>
        <taxon>Pezizomycotina</taxon>
        <taxon>Sordariomycetes</taxon>
        <taxon>Xylariomycetidae</taxon>
        <taxon>Amphisphaeriales</taxon>
        <taxon>Apiosporaceae</taxon>
        <taxon>Apiospora</taxon>
    </lineage>
</organism>
<evidence type="ECO:0000256" key="1">
    <source>
        <dbReference type="ARBA" id="ARBA00008072"/>
    </source>
</evidence>
<protein>
    <submittedName>
        <fullName evidence="5">Zinc-binding dehydrogenase family oxidoreductase</fullName>
    </submittedName>
</protein>
<dbReference type="InterPro" id="IPR047122">
    <property type="entry name" value="Trans-enoyl_RdTase-like"/>
</dbReference>
<dbReference type="InterPro" id="IPR020843">
    <property type="entry name" value="ER"/>
</dbReference>
<keyword evidence="2" id="KW-0521">NADP</keyword>